<protein>
    <submittedName>
        <fullName evidence="11">Uncharacterized protein</fullName>
    </submittedName>
</protein>
<comment type="caution">
    <text evidence="7">Lacks conserved residue(s) required for the propagation of feature annotation.</text>
</comment>
<dbReference type="KEGG" id="mbr:MONBRDRAFT_33774"/>
<feature type="domain" description="EF-hand" evidence="10">
    <location>
        <begin position="237"/>
        <end position="272"/>
    </location>
</feature>
<evidence type="ECO:0000256" key="6">
    <source>
        <dbReference type="PIRSR" id="PIRSR622684-1"/>
    </source>
</evidence>
<dbReference type="RefSeq" id="XP_001748684.1">
    <property type="nucleotide sequence ID" value="XM_001748632.1"/>
</dbReference>
<dbReference type="Gene3D" id="3.90.70.10">
    <property type="entry name" value="Cysteine proteinases"/>
    <property type="match status" value="1"/>
</dbReference>
<dbReference type="SUPFAM" id="SSF54001">
    <property type="entry name" value="Cysteine proteinases"/>
    <property type="match status" value="1"/>
</dbReference>
<evidence type="ECO:0000256" key="4">
    <source>
        <dbReference type="ARBA" id="ARBA00022807"/>
    </source>
</evidence>
<dbReference type="CDD" id="cd19178">
    <property type="entry name" value="SET_SETD6"/>
    <property type="match status" value="1"/>
</dbReference>
<dbReference type="InParanoid" id="A9V7E5"/>
<gene>
    <name evidence="11" type="ORF">MONBRDRAFT_33774</name>
</gene>
<evidence type="ECO:0000313" key="12">
    <source>
        <dbReference type="Proteomes" id="UP000001357"/>
    </source>
</evidence>
<sequence>MTASVPGEDKWSNVENRDLGGPGLVSGHAYSLIGVYKSKRGHRLIQLRNPWGELEWTGDWSDNSPLWTSDMLDEVKPTRNAKDGLFWMSLEDFLQYFSAINICHVCSAAEGLPWRESRAKNILNLQDQQRPTVPSFTVRSATDCLGWISLHQDDERVLHGQPYVDLALIVLLYTPDGQLSFVEAASGSWTRQTQLRLQLQQATYHVVPFTTGRTHDKVAYPLPSANVFDASHLLSNKYLSIVWEVFRRYDLDMNGFLTPEDFARLAMRAKLVASEQEAYDVAETLDQRAGAGITRDGLVTFISRHNESEIHEALLNLGYSQDLQTTQERSVVLSVHSTANAPIVQNAYDQELEHKALELWIRARGKSKEYDNGKLLVWELGRGDSGTTIAVETHYTREAEVTIDCSGSNNVAFSNDNPCLVKHVEPGKMTIFHHLSPLDPTKSWRWTYQLNLRTAAMEPEAKQAKLLARPAQARMDKFLSWDRGWRARMPGLTQRWGGRCTSMNITISPNVKVTADDVVHGFGMVAATSLAEGDVLFEIPRSALITVNNSQINQQLSEMAAAWAEEEDEPEDGDGDPRQWTQLVCAMMVENTDPASRFRPYLDFLPDHTTLAHPMLWTSAERDQLLAGLRLAQDVENDLEMINSHFQELALPFLRRHAFPALAELSDEDLRRNFMAFAAVVMAYSFTDDTTGEVCMVPVADILNHVTGKCNAKLYYAKDALQIFNTYGSLDNQQLLQKHGFVEPTGTPFDESILPVEELVAALRPSFEGVLDDAAVERKLDLLLERGFASGPPAYCALGRIVLEDMQDHNRNFLRAISILVARPEQMDALEEAAYTAEGYGSDEEDDDEEEGEGEGTQASAASGHLGRDATCFTNYLKVQEDPVLRKLPLEALGAVLEMMQEKIDANQARLAALASNPSSKVLGVSQLLRDDSAVLTSWRQIALE</sequence>
<dbReference type="FunFam" id="3.90.1410.10:FF:000029">
    <property type="entry name" value="Predicted protein"/>
    <property type="match status" value="1"/>
</dbReference>
<evidence type="ECO:0000256" key="5">
    <source>
        <dbReference type="ARBA" id="ARBA00022837"/>
    </source>
</evidence>
<dbReference type="PROSITE" id="PS00018">
    <property type="entry name" value="EF_HAND_1"/>
    <property type="match status" value="1"/>
</dbReference>
<evidence type="ECO:0000313" key="11">
    <source>
        <dbReference type="EMBL" id="EDQ86571.1"/>
    </source>
</evidence>
<dbReference type="InterPro" id="IPR022684">
    <property type="entry name" value="Calpain_cysteine_protease"/>
</dbReference>
<feature type="active site" evidence="6">
    <location>
        <position position="28"/>
    </location>
</feature>
<dbReference type="eggNOG" id="KOG0045">
    <property type="taxonomic scope" value="Eukaryota"/>
</dbReference>
<dbReference type="InterPro" id="IPR018247">
    <property type="entry name" value="EF_Hand_1_Ca_BS"/>
</dbReference>
<dbReference type="Gene3D" id="1.10.238.10">
    <property type="entry name" value="EF-hand"/>
    <property type="match status" value="1"/>
</dbReference>
<dbReference type="eggNOG" id="KOG1338">
    <property type="taxonomic scope" value="Eukaryota"/>
</dbReference>
<feature type="domain" description="Calpain catalytic" evidence="9">
    <location>
        <begin position="23"/>
        <end position="106"/>
    </location>
</feature>
<keyword evidence="12" id="KW-1185">Reference proteome</keyword>
<keyword evidence="4" id="KW-0788">Thiol protease</keyword>
<dbReference type="Proteomes" id="UP000001357">
    <property type="component" value="Unassembled WGS sequence"/>
</dbReference>
<dbReference type="InterPro" id="IPR002048">
    <property type="entry name" value="EF_hand_dom"/>
</dbReference>
<evidence type="ECO:0000256" key="8">
    <source>
        <dbReference type="SAM" id="MobiDB-lite"/>
    </source>
</evidence>
<dbReference type="InterPro" id="IPR011992">
    <property type="entry name" value="EF-hand-dom_pair"/>
</dbReference>
<feature type="region of interest" description="Disordered" evidence="8">
    <location>
        <begin position="836"/>
        <end position="863"/>
    </location>
</feature>
<dbReference type="GO" id="GO:0006508">
    <property type="term" value="P:proteolysis"/>
    <property type="evidence" value="ECO:0007669"/>
    <property type="project" value="UniProtKB-KW"/>
</dbReference>
<evidence type="ECO:0000259" key="9">
    <source>
        <dbReference type="PROSITE" id="PS50203"/>
    </source>
</evidence>
<dbReference type="GO" id="GO:0016279">
    <property type="term" value="F:protein-lysine N-methyltransferase activity"/>
    <property type="evidence" value="ECO:0000318"/>
    <property type="project" value="GO_Central"/>
</dbReference>
<dbReference type="PANTHER" id="PTHR10183">
    <property type="entry name" value="CALPAIN"/>
    <property type="match status" value="1"/>
</dbReference>
<dbReference type="PROSITE" id="PS50203">
    <property type="entry name" value="CALPAIN_CAT"/>
    <property type="match status" value="1"/>
</dbReference>
<proteinExistence type="inferred from homology"/>
<dbReference type="InterPro" id="IPR001300">
    <property type="entry name" value="Peptidase_C2_calpain_cat"/>
</dbReference>
<dbReference type="STRING" id="81824.A9V7E5"/>
<dbReference type="GO" id="GO:0005509">
    <property type="term" value="F:calcium ion binding"/>
    <property type="evidence" value="ECO:0007669"/>
    <property type="project" value="InterPro"/>
</dbReference>
<keyword evidence="3" id="KW-0378">Hydrolase</keyword>
<comment type="similarity">
    <text evidence="1">Belongs to the peptidase C2 family.</text>
</comment>
<evidence type="ECO:0000256" key="2">
    <source>
        <dbReference type="ARBA" id="ARBA00022670"/>
    </source>
</evidence>
<dbReference type="Pfam" id="PF00648">
    <property type="entry name" value="Peptidase_C2"/>
    <property type="match status" value="1"/>
</dbReference>
<dbReference type="EMBL" id="CH991565">
    <property type="protein sequence ID" value="EDQ86571.1"/>
    <property type="molecule type" value="Genomic_DNA"/>
</dbReference>
<dbReference type="InterPro" id="IPR046341">
    <property type="entry name" value="SET_dom_sf"/>
</dbReference>
<reference evidence="11 12" key="1">
    <citation type="journal article" date="2008" name="Nature">
        <title>The genome of the choanoflagellate Monosiga brevicollis and the origin of metazoans.</title>
        <authorList>
            <consortium name="JGI Sequencing"/>
            <person name="King N."/>
            <person name="Westbrook M.J."/>
            <person name="Young S.L."/>
            <person name="Kuo A."/>
            <person name="Abedin M."/>
            <person name="Chapman J."/>
            <person name="Fairclough S."/>
            <person name="Hellsten U."/>
            <person name="Isogai Y."/>
            <person name="Letunic I."/>
            <person name="Marr M."/>
            <person name="Pincus D."/>
            <person name="Putnam N."/>
            <person name="Rokas A."/>
            <person name="Wright K.J."/>
            <person name="Zuzow R."/>
            <person name="Dirks W."/>
            <person name="Good M."/>
            <person name="Goodstein D."/>
            <person name="Lemons D."/>
            <person name="Li W."/>
            <person name="Lyons J.B."/>
            <person name="Morris A."/>
            <person name="Nichols S."/>
            <person name="Richter D.J."/>
            <person name="Salamov A."/>
            <person name="Bork P."/>
            <person name="Lim W.A."/>
            <person name="Manning G."/>
            <person name="Miller W.T."/>
            <person name="McGinnis W."/>
            <person name="Shapiro H."/>
            <person name="Tjian R."/>
            <person name="Grigoriev I.V."/>
            <person name="Rokhsar D."/>
        </authorList>
    </citation>
    <scope>NUCLEOTIDE SEQUENCE [LARGE SCALE GENOMIC DNA]</scope>
    <source>
        <strain evidence="12">MX1 / ATCC 50154</strain>
    </source>
</reference>
<dbReference type="MEROPS" id="C02.019"/>
<dbReference type="GO" id="GO:0004198">
    <property type="term" value="F:calcium-dependent cysteine-type endopeptidase activity"/>
    <property type="evidence" value="ECO:0007669"/>
    <property type="project" value="InterPro"/>
</dbReference>
<organism evidence="11 12">
    <name type="scientific">Monosiga brevicollis</name>
    <name type="common">Choanoflagellate</name>
    <dbReference type="NCBI Taxonomy" id="81824"/>
    <lineage>
        <taxon>Eukaryota</taxon>
        <taxon>Choanoflagellata</taxon>
        <taxon>Craspedida</taxon>
        <taxon>Salpingoecidae</taxon>
        <taxon>Monosiga</taxon>
    </lineage>
</organism>
<dbReference type="InterPro" id="IPR044430">
    <property type="entry name" value="SETD6_SET"/>
</dbReference>
<dbReference type="InterPro" id="IPR038765">
    <property type="entry name" value="Papain-like_cys_pep_sf"/>
</dbReference>
<evidence type="ECO:0000256" key="3">
    <source>
        <dbReference type="ARBA" id="ARBA00022801"/>
    </source>
</evidence>
<dbReference type="SUPFAM" id="SSF47473">
    <property type="entry name" value="EF-hand"/>
    <property type="match status" value="1"/>
</dbReference>
<evidence type="ECO:0000256" key="7">
    <source>
        <dbReference type="PROSITE-ProRule" id="PRU00239"/>
    </source>
</evidence>
<dbReference type="GeneID" id="5893892"/>
<keyword evidence="2" id="KW-0645">Protease</keyword>
<dbReference type="PROSITE" id="PS50222">
    <property type="entry name" value="EF_HAND_2"/>
    <property type="match status" value="1"/>
</dbReference>
<feature type="active site" evidence="6">
    <location>
        <position position="49"/>
    </location>
</feature>
<name>A9V7E5_MONBE</name>
<evidence type="ECO:0000256" key="1">
    <source>
        <dbReference type="ARBA" id="ARBA00007623"/>
    </source>
</evidence>
<evidence type="ECO:0000259" key="10">
    <source>
        <dbReference type="PROSITE" id="PS50222"/>
    </source>
</evidence>
<dbReference type="Gene3D" id="3.90.1410.10">
    <property type="entry name" value="set domain protein methyltransferase, domain 1"/>
    <property type="match status" value="1"/>
</dbReference>
<accession>A9V7E5</accession>
<dbReference type="PANTHER" id="PTHR10183:SF379">
    <property type="entry name" value="CALPAIN-5"/>
    <property type="match status" value="1"/>
</dbReference>
<feature type="compositionally biased region" description="Acidic residues" evidence="8">
    <location>
        <begin position="841"/>
        <end position="854"/>
    </location>
</feature>
<dbReference type="AlphaFoldDB" id="A9V7E5"/>
<dbReference type="SUPFAM" id="SSF82199">
    <property type="entry name" value="SET domain"/>
    <property type="match status" value="1"/>
</dbReference>
<keyword evidence="5" id="KW-0106">Calcium</keyword>